<comment type="similarity">
    <text evidence="2">Belongs to the CPA3 antiporters (TC 2.A.63) subunit F family.</text>
</comment>
<proteinExistence type="inferred from homology"/>
<sequence>MTGSEALSLATLIGLIVLSLAMVLVIVRIVIGPTLPDRVLALDALTTVALGFVCVIAVRTGLMLYLDIAIALALLGFLATVALARYILARAAGDGASSGILNSKESRQ</sequence>
<gene>
    <name evidence="9" type="ORF">GCM10010862_22850</name>
</gene>
<dbReference type="Pfam" id="PF04066">
    <property type="entry name" value="MrpF_PhaF"/>
    <property type="match status" value="1"/>
</dbReference>
<evidence type="ECO:0000256" key="1">
    <source>
        <dbReference type="ARBA" id="ARBA00004651"/>
    </source>
</evidence>
<dbReference type="PANTHER" id="PTHR34702:SF1">
    <property type="entry name" value="NA(+)_H(+) ANTIPORTER SUBUNIT F"/>
    <property type="match status" value="1"/>
</dbReference>
<dbReference type="RefSeq" id="WP_284340466.1">
    <property type="nucleotide sequence ID" value="NZ_BSNS01000011.1"/>
</dbReference>
<evidence type="ECO:0000313" key="9">
    <source>
        <dbReference type="EMBL" id="GLQ55026.1"/>
    </source>
</evidence>
<organism evidence="9 10">
    <name type="scientific">Devosia nitrariae</name>
    <dbReference type="NCBI Taxonomy" id="2071872"/>
    <lineage>
        <taxon>Bacteria</taxon>
        <taxon>Pseudomonadati</taxon>
        <taxon>Pseudomonadota</taxon>
        <taxon>Alphaproteobacteria</taxon>
        <taxon>Hyphomicrobiales</taxon>
        <taxon>Devosiaceae</taxon>
        <taxon>Devosia</taxon>
    </lineage>
</organism>
<evidence type="ECO:0008006" key="11">
    <source>
        <dbReference type="Google" id="ProtNLM"/>
    </source>
</evidence>
<reference evidence="10" key="1">
    <citation type="journal article" date="2019" name="Int. J. Syst. Evol. Microbiol.">
        <title>The Global Catalogue of Microorganisms (GCM) 10K type strain sequencing project: providing services to taxonomists for standard genome sequencing and annotation.</title>
        <authorList>
            <consortium name="The Broad Institute Genomics Platform"/>
            <consortium name="The Broad Institute Genome Sequencing Center for Infectious Disease"/>
            <person name="Wu L."/>
            <person name="Ma J."/>
        </authorList>
    </citation>
    <scope>NUCLEOTIDE SEQUENCE [LARGE SCALE GENOMIC DNA]</scope>
    <source>
        <strain evidence="10">NBRC 112416</strain>
    </source>
</reference>
<evidence type="ECO:0000256" key="6">
    <source>
        <dbReference type="ARBA" id="ARBA00022989"/>
    </source>
</evidence>
<evidence type="ECO:0000256" key="5">
    <source>
        <dbReference type="ARBA" id="ARBA00022692"/>
    </source>
</evidence>
<keyword evidence="4" id="KW-1003">Cell membrane</keyword>
<comment type="caution">
    <text evidence="9">The sequence shown here is derived from an EMBL/GenBank/DDBJ whole genome shotgun (WGS) entry which is preliminary data.</text>
</comment>
<keyword evidence="3" id="KW-0813">Transport</keyword>
<dbReference type="Proteomes" id="UP001156691">
    <property type="component" value="Unassembled WGS sequence"/>
</dbReference>
<name>A0ABQ5W515_9HYPH</name>
<accession>A0ABQ5W515</accession>
<dbReference type="PANTHER" id="PTHR34702">
    <property type="entry name" value="NA(+)/H(+) ANTIPORTER SUBUNIT F1"/>
    <property type="match status" value="1"/>
</dbReference>
<evidence type="ECO:0000256" key="8">
    <source>
        <dbReference type="SAM" id="Phobius"/>
    </source>
</evidence>
<dbReference type="InterPro" id="IPR007208">
    <property type="entry name" value="MrpF/PhaF-like"/>
</dbReference>
<keyword evidence="7 8" id="KW-0472">Membrane</keyword>
<protein>
    <recommendedName>
        <fullName evidence="11">Cation:proton antiporter</fullName>
    </recommendedName>
</protein>
<comment type="subcellular location">
    <subcellularLocation>
        <location evidence="1">Cell membrane</location>
        <topology evidence="1">Multi-pass membrane protein</topology>
    </subcellularLocation>
</comment>
<evidence type="ECO:0000313" key="10">
    <source>
        <dbReference type="Proteomes" id="UP001156691"/>
    </source>
</evidence>
<evidence type="ECO:0000256" key="3">
    <source>
        <dbReference type="ARBA" id="ARBA00022448"/>
    </source>
</evidence>
<keyword evidence="6 8" id="KW-1133">Transmembrane helix</keyword>
<evidence type="ECO:0000256" key="4">
    <source>
        <dbReference type="ARBA" id="ARBA00022475"/>
    </source>
</evidence>
<evidence type="ECO:0000256" key="2">
    <source>
        <dbReference type="ARBA" id="ARBA00009212"/>
    </source>
</evidence>
<feature type="transmembrane region" description="Helical" evidence="8">
    <location>
        <begin position="64"/>
        <end position="88"/>
    </location>
</feature>
<feature type="transmembrane region" description="Helical" evidence="8">
    <location>
        <begin position="39"/>
        <end position="58"/>
    </location>
</feature>
<dbReference type="NCBIfam" id="NF009245">
    <property type="entry name" value="PRK12599.1-4"/>
    <property type="match status" value="1"/>
</dbReference>
<evidence type="ECO:0000256" key="7">
    <source>
        <dbReference type="ARBA" id="ARBA00023136"/>
    </source>
</evidence>
<keyword evidence="10" id="KW-1185">Reference proteome</keyword>
<keyword evidence="5 8" id="KW-0812">Transmembrane</keyword>
<dbReference type="EMBL" id="BSNS01000011">
    <property type="protein sequence ID" value="GLQ55026.1"/>
    <property type="molecule type" value="Genomic_DNA"/>
</dbReference>
<feature type="transmembrane region" description="Helical" evidence="8">
    <location>
        <begin position="6"/>
        <end position="27"/>
    </location>
</feature>